<reference evidence="2" key="1">
    <citation type="journal article" date="2019" name="Int. J. Syst. Evol. Microbiol.">
        <title>The Global Catalogue of Microorganisms (GCM) 10K type strain sequencing project: providing services to taxonomists for standard genome sequencing and annotation.</title>
        <authorList>
            <consortium name="The Broad Institute Genomics Platform"/>
            <consortium name="The Broad Institute Genome Sequencing Center for Infectious Disease"/>
            <person name="Wu L."/>
            <person name="Ma J."/>
        </authorList>
    </citation>
    <scope>NUCLEOTIDE SEQUENCE [LARGE SCALE GENOMIC DNA]</scope>
    <source>
        <strain evidence="2">JCM 17664</strain>
    </source>
</reference>
<organism evidence="1 2">
    <name type="scientific">Compostibacter hankyongensis</name>
    <dbReference type="NCBI Taxonomy" id="1007089"/>
    <lineage>
        <taxon>Bacteria</taxon>
        <taxon>Pseudomonadati</taxon>
        <taxon>Bacteroidota</taxon>
        <taxon>Chitinophagia</taxon>
        <taxon>Chitinophagales</taxon>
        <taxon>Chitinophagaceae</taxon>
        <taxon>Compostibacter</taxon>
    </lineage>
</organism>
<dbReference type="InterPro" id="IPR020018">
    <property type="entry name" value="Motility-assoc_lipoprot_GldH"/>
</dbReference>
<dbReference type="Pfam" id="PF14109">
    <property type="entry name" value="GldH_lipo"/>
    <property type="match status" value="1"/>
</dbReference>
<dbReference type="NCBIfam" id="TIGR03511">
    <property type="entry name" value="GldH_lipo"/>
    <property type="match status" value="1"/>
</dbReference>
<proteinExistence type="predicted"/>
<evidence type="ECO:0000313" key="2">
    <source>
        <dbReference type="Proteomes" id="UP001501207"/>
    </source>
</evidence>
<keyword evidence="2" id="KW-1185">Reference proteome</keyword>
<name>A0ABP8G0F8_9BACT</name>
<dbReference type="Proteomes" id="UP001501207">
    <property type="component" value="Unassembled WGS sequence"/>
</dbReference>
<dbReference type="PROSITE" id="PS51257">
    <property type="entry name" value="PROKAR_LIPOPROTEIN"/>
    <property type="match status" value="1"/>
</dbReference>
<accession>A0ABP8G0F8</accession>
<keyword evidence="1" id="KW-0449">Lipoprotein</keyword>
<sequence>MRLLGGCLLFALVTACCGCRGWDTLRVYEKNETIPGYAWDYQFRPSYEVSITDTAARYNIYVTLRHTDAYPFSNIWLLIRTRHAGDSTLSRRVELPLADRQGRWLGSGVDDIFEHRIPIQENARFGKPGTWFFSLEQNMRLNPLPHVMNVGIRIEKLPPAARPPVNR</sequence>
<dbReference type="EMBL" id="BAABFN010000006">
    <property type="protein sequence ID" value="GAA4314811.1"/>
    <property type="molecule type" value="Genomic_DNA"/>
</dbReference>
<evidence type="ECO:0000313" key="1">
    <source>
        <dbReference type="EMBL" id="GAA4314811.1"/>
    </source>
</evidence>
<dbReference type="RefSeq" id="WP_344979965.1">
    <property type="nucleotide sequence ID" value="NZ_BAABFN010000006.1"/>
</dbReference>
<comment type="caution">
    <text evidence="1">The sequence shown here is derived from an EMBL/GenBank/DDBJ whole genome shotgun (WGS) entry which is preliminary data.</text>
</comment>
<protein>
    <submittedName>
        <fullName evidence="1">Gliding motility lipoprotein GldH</fullName>
    </submittedName>
</protein>
<gene>
    <name evidence="1" type="primary">gldH</name>
    <name evidence="1" type="ORF">GCM10023143_25820</name>
</gene>